<proteinExistence type="predicted"/>
<reference evidence="2" key="1">
    <citation type="journal article" date="2019" name="Int. J. Syst. Evol. Microbiol.">
        <title>The Global Catalogue of Microorganisms (GCM) 10K type strain sequencing project: providing services to taxonomists for standard genome sequencing and annotation.</title>
        <authorList>
            <consortium name="The Broad Institute Genomics Platform"/>
            <consortium name="The Broad Institute Genome Sequencing Center for Infectious Disease"/>
            <person name="Wu L."/>
            <person name="Ma J."/>
        </authorList>
    </citation>
    <scope>NUCLEOTIDE SEQUENCE [LARGE SCALE GENOMIC DNA]</scope>
    <source>
        <strain evidence="2">JCM 17986</strain>
    </source>
</reference>
<name>A0ABP9HBM5_9ACTN</name>
<dbReference type="Pfam" id="PF06108">
    <property type="entry name" value="DUF952"/>
    <property type="match status" value="1"/>
</dbReference>
<accession>A0ABP9HBM5</accession>
<dbReference type="PANTHER" id="PTHR34129">
    <property type="entry name" value="BLR1139 PROTEIN"/>
    <property type="match status" value="1"/>
</dbReference>
<dbReference type="InterPro" id="IPR009297">
    <property type="entry name" value="DUF952"/>
</dbReference>
<gene>
    <name evidence="1" type="ORF">GCM10023205_34260</name>
</gene>
<evidence type="ECO:0008006" key="3">
    <source>
        <dbReference type="Google" id="ProtNLM"/>
    </source>
</evidence>
<organism evidence="1 2">
    <name type="scientific">Yinghuangia aomiensis</name>
    <dbReference type="NCBI Taxonomy" id="676205"/>
    <lineage>
        <taxon>Bacteria</taxon>
        <taxon>Bacillati</taxon>
        <taxon>Actinomycetota</taxon>
        <taxon>Actinomycetes</taxon>
        <taxon>Kitasatosporales</taxon>
        <taxon>Streptomycetaceae</taxon>
        <taxon>Yinghuangia</taxon>
    </lineage>
</organism>
<dbReference type="SUPFAM" id="SSF56399">
    <property type="entry name" value="ADP-ribosylation"/>
    <property type="match status" value="1"/>
</dbReference>
<dbReference type="EMBL" id="BAABHS010000011">
    <property type="protein sequence ID" value="GAA4966750.1"/>
    <property type="molecule type" value="Genomic_DNA"/>
</dbReference>
<dbReference type="Proteomes" id="UP001500466">
    <property type="component" value="Unassembled WGS sequence"/>
</dbReference>
<protein>
    <recommendedName>
        <fullName evidence="3">Dihydroorotate dehydrogenase</fullName>
    </recommendedName>
</protein>
<dbReference type="Gene3D" id="3.20.170.20">
    <property type="entry name" value="Protein of unknown function DUF952"/>
    <property type="match status" value="1"/>
</dbReference>
<evidence type="ECO:0000313" key="1">
    <source>
        <dbReference type="EMBL" id="GAA4966750.1"/>
    </source>
</evidence>
<sequence length="126" mass="13239">MDPAAIYKLLPAEEWESAQTAGVFAGSEVDARDGFIHFSTAAQVEETARRHFAGRTGLTLLVVDPAALGPALRWEVSRGGAEFPHLYAGLPVAAVTRAVELSDALLGRDDGPARAVAAALDTLRQG</sequence>
<dbReference type="RefSeq" id="WP_345676365.1">
    <property type="nucleotide sequence ID" value="NZ_BAABHS010000011.1"/>
</dbReference>
<dbReference type="PANTHER" id="PTHR34129:SF1">
    <property type="entry name" value="DUF952 DOMAIN-CONTAINING PROTEIN"/>
    <property type="match status" value="1"/>
</dbReference>
<evidence type="ECO:0000313" key="2">
    <source>
        <dbReference type="Proteomes" id="UP001500466"/>
    </source>
</evidence>
<keyword evidence="2" id="KW-1185">Reference proteome</keyword>
<comment type="caution">
    <text evidence="1">The sequence shown here is derived from an EMBL/GenBank/DDBJ whole genome shotgun (WGS) entry which is preliminary data.</text>
</comment>